<name>A0A8U0HUM7_9EURY</name>
<dbReference type="RefSeq" id="WP_248650452.1">
    <property type="nucleotide sequence ID" value="NZ_CP096659.1"/>
</dbReference>
<dbReference type="Gene3D" id="1.10.10.10">
    <property type="entry name" value="Winged helix-like DNA-binding domain superfamily/Winged helix DNA-binding domain"/>
    <property type="match status" value="1"/>
</dbReference>
<organism evidence="1 2">
    <name type="scientific">Halorussus limi</name>
    <dbReference type="NCBI Taxonomy" id="2938695"/>
    <lineage>
        <taxon>Archaea</taxon>
        <taxon>Methanobacteriati</taxon>
        <taxon>Methanobacteriota</taxon>
        <taxon>Stenosarchaea group</taxon>
        <taxon>Halobacteria</taxon>
        <taxon>Halobacteriales</taxon>
        <taxon>Haladaptataceae</taxon>
        <taxon>Halorussus</taxon>
    </lineage>
</organism>
<sequence>MSVQRPTTRTEALPSELESPRAKLVYLYLQSAEASIDELQSGLGVKKITLYSILRTLRERELVEKRDGRFAVAE</sequence>
<reference evidence="1 2" key="1">
    <citation type="submission" date="2022-04" db="EMBL/GenBank/DDBJ databases">
        <title>Diverse halophilic archaea isolated from saline environments.</title>
        <authorList>
            <person name="Cui H.-L."/>
        </authorList>
    </citation>
    <scope>NUCLEOTIDE SEQUENCE [LARGE SCALE GENOMIC DNA]</scope>
    <source>
        <strain evidence="1 2">XZYJT49</strain>
    </source>
</reference>
<dbReference type="InterPro" id="IPR036388">
    <property type="entry name" value="WH-like_DNA-bd_sf"/>
</dbReference>
<protein>
    <submittedName>
        <fullName evidence="1">Helix-turn-helix domain-containing protein</fullName>
    </submittedName>
</protein>
<accession>A0A8U0HUM7</accession>
<keyword evidence="2" id="KW-1185">Reference proteome</keyword>
<dbReference type="SUPFAM" id="SSF46785">
    <property type="entry name" value="Winged helix' DNA-binding domain"/>
    <property type="match status" value="1"/>
</dbReference>
<dbReference type="GeneID" id="72187127"/>
<dbReference type="Proteomes" id="UP000830729">
    <property type="component" value="Chromosome"/>
</dbReference>
<dbReference type="InterPro" id="IPR036390">
    <property type="entry name" value="WH_DNA-bd_sf"/>
</dbReference>
<dbReference type="AlphaFoldDB" id="A0A8U0HUM7"/>
<evidence type="ECO:0000313" key="2">
    <source>
        <dbReference type="Proteomes" id="UP000830729"/>
    </source>
</evidence>
<gene>
    <name evidence="1" type="ORF">M0R89_17970</name>
</gene>
<dbReference type="EMBL" id="CP096659">
    <property type="protein sequence ID" value="UPV74406.1"/>
    <property type="molecule type" value="Genomic_DNA"/>
</dbReference>
<evidence type="ECO:0000313" key="1">
    <source>
        <dbReference type="EMBL" id="UPV74406.1"/>
    </source>
</evidence>
<dbReference type="KEGG" id="halx:M0R89_17970"/>
<proteinExistence type="predicted"/>